<proteinExistence type="predicted"/>
<dbReference type="SUPFAM" id="SSF82679">
    <property type="entry name" value="N-utilization substance G protein NusG, N-terminal domain"/>
    <property type="match status" value="1"/>
</dbReference>
<name>A0A1G6BGQ7_9GAMM</name>
<evidence type="ECO:0000313" key="6">
    <source>
        <dbReference type="Proteomes" id="UP000199626"/>
    </source>
</evidence>
<evidence type="ECO:0000256" key="3">
    <source>
        <dbReference type="ARBA" id="ARBA00023163"/>
    </source>
</evidence>
<reference evidence="6" key="1">
    <citation type="submission" date="2016-10" db="EMBL/GenBank/DDBJ databases">
        <authorList>
            <person name="Varghese N."/>
            <person name="Submissions S."/>
        </authorList>
    </citation>
    <scope>NUCLEOTIDE SEQUENCE [LARGE SCALE GENOMIC DNA]</scope>
    <source>
        <strain evidence="6">CGMCC 1.10824</strain>
    </source>
</reference>
<keyword evidence="6" id="KW-1185">Reference proteome</keyword>
<accession>A0A1G6BGQ7</accession>
<dbReference type="CDD" id="cd09892">
    <property type="entry name" value="NGN_SP_RfaH"/>
    <property type="match status" value="1"/>
</dbReference>
<dbReference type="STRING" id="1159017.SAMN02927930_00791"/>
<dbReference type="PANTHER" id="PTHR30265:SF7">
    <property type="entry name" value="TRANSCRIPTION ANTITERMINATION PROTEIN RFAH"/>
    <property type="match status" value="1"/>
</dbReference>
<dbReference type="InterPro" id="IPR008991">
    <property type="entry name" value="Translation_prot_SH3-like_sf"/>
</dbReference>
<dbReference type="GO" id="GO:0005829">
    <property type="term" value="C:cytosol"/>
    <property type="evidence" value="ECO:0007669"/>
    <property type="project" value="TreeGrafter"/>
</dbReference>
<dbReference type="Proteomes" id="UP000199626">
    <property type="component" value="Unassembled WGS sequence"/>
</dbReference>
<sequence>MTWYVVRTKPRQERRALVNLTNQQMVAFLPEFTVHKVRRGKRTPVTEPLFPGYLFVNLDDYAEQFYKIRSTFGVNKLLTFGSRVATVPDSLIAELQQLNQNSDVVQKATTAAMPQVGEKVEIETGPFAGFIAEIIELDGDSRCIVLLNWLQQDVQATYSFDEIRRN</sequence>
<dbReference type="InterPro" id="IPR006645">
    <property type="entry name" value="NGN-like_dom"/>
</dbReference>
<keyword evidence="1" id="KW-0889">Transcription antitermination</keyword>
<protein>
    <submittedName>
        <fullName evidence="5">Transcriptional antiterminator RfaH</fullName>
    </submittedName>
</protein>
<gene>
    <name evidence="5" type="ORF">SAMN02927930_00791</name>
</gene>
<dbReference type="Pfam" id="PF02357">
    <property type="entry name" value="NusG"/>
    <property type="match status" value="1"/>
</dbReference>
<feature type="domain" description="NusG-like N-terminal" evidence="4">
    <location>
        <begin position="1"/>
        <end position="99"/>
    </location>
</feature>
<dbReference type="OrthoDB" id="9790639at2"/>
<dbReference type="InterPro" id="IPR010215">
    <property type="entry name" value="Transcription_antiterm_RfaH"/>
</dbReference>
<evidence type="ECO:0000256" key="1">
    <source>
        <dbReference type="ARBA" id="ARBA00022814"/>
    </source>
</evidence>
<dbReference type="CDD" id="cd06091">
    <property type="entry name" value="KOW_NusG"/>
    <property type="match status" value="1"/>
</dbReference>
<dbReference type="PANTHER" id="PTHR30265">
    <property type="entry name" value="RHO-INTERACTING TRANSCRIPTION TERMINATION FACTOR NUSG"/>
    <property type="match status" value="1"/>
</dbReference>
<dbReference type="InterPro" id="IPR036735">
    <property type="entry name" value="NGN_dom_sf"/>
</dbReference>
<dbReference type="NCBIfam" id="NF006534">
    <property type="entry name" value="PRK09014.1"/>
    <property type="match status" value="1"/>
</dbReference>
<evidence type="ECO:0000313" key="5">
    <source>
        <dbReference type="EMBL" id="SDB19795.1"/>
    </source>
</evidence>
<dbReference type="GO" id="GO:0031564">
    <property type="term" value="P:transcription antitermination"/>
    <property type="evidence" value="ECO:0007669"/>
    <property type="project" value="UniProtKB-KW"/>
</dbReference>
<keyword evidence="3" id="KW-0804">Transcription</keyword>
<dbReference type="Gene3D" id="3.30.70.940">
    <property type="entry name" value="NusG, N-terminal domain"/>
    <property type="match status" value="1"/>
</dbReference>
<dbReference type="EMBL" id="FMXN01000003">
    <property type="protein sequence ID" value="SDB19795.1"/>
    <property type="molecule type" value="Genomic_DNA"/>
</dbReference>
<evidence type="ECO:0000256" key="2">
    <source>
        <dbReference type="ARBA" id="ARBA00023015"/>
    </source>
</evidence>
<dbReference type="GO" id="GO:0006354">
    <property type="term" value="P:DNA-templated transcription elongation"/>
    <property type="evidence" value="ECO:0007669"/>
    <property type="project" value="InterPro"/>
</dbReference>
<evidence type="ECO:0000259" key="4">
    <source>
        <dbReference type="SMART" id="SM00738"/>
    </source>
</evidence>
<dbReference type="InterPro" id="IPR043425">
    <property type="entry name" value="NusG-like"/>
</dbReference>
<dbReference type="SMART" id="SM00738">
    <property type="entry name" value="NGN"/>
    <property type="match status" value="1"/>
</dbReference>
<organism evidence="5 6">
    <name type="scientific">Pseudidiomarina indica</name>
    <dbReference type="NCBI Taxonomy" id="1159017"/>
    <lineage>
        <taxon>Bacteria</taxon>
        <taxon>Pseudomonadati</taxon>
        <taxon>Pseudomonadota</taxon>
        <taxon>Gammaproteobacteria</taxon>
        <taxon>Alteromonadales</taxon>
        <taxon>Idiomarinaceae</taxon>
        <taxon>Pseudidiomarina</taxon>
    </lineage>
</organism>
<dbReference type="SUPFAM" id="SSF50104">
    <property type="entry name" value="Translation proteins SH3-like domain"/>
    <property type="match status" value="1"/>
</dbReference>
<keyword evidence="2" id="KW-0805">Transcription regulation</keyword>
<dbReference type="AlphaFoldDB" id="A0A1G6BGQ7"/>
<dbReference type="RefSeq" id="WP_092591975.1">
    <property type="nucleotide sequence ID" value="NZ_FMXN01000003.1"/>
</dbReference>
<dbReference type="NCBIfam" id="TIGR01955">
    <property type="entry name" value="RfaH"/>
    <property type="match status" value="1"/>
</dbReference>